<dbReference type="GO" id="GO:0008113">
    <property type="term" value="F:peptide-methionine (S)-S-oxide reductase activity"/>
    <property type="evidence" value="ECO:0007669"/>
    <property type="project" value="UniProtKB-UniRule"/>
</dbReference>
<comment type="catalytic activity">
    <reaction evidence="2 4">
        <text>L-methionyl-[protein] + [thioredoxin]-disulfide + H2O = L-methionyl-(S)-S-oxide-[protein] + [thioredoxin]-dithiol</text>
        <dbReference type="Rhea" id="RHEA:14217"/>
        <dbReference type="Rhea" id="RHEA-COMP:10698"/>
        <dbReference type="Rhea" id="RHEA-COMP:10700"/>
        <dbReference type="Rhea" id="RHEA-COMP:12313"/>
        <dbReference type="Rhea" id="RHEA-COMP:12315"/>
        <dbReference type="ChEBI" id="CHEBI:15377"/>
        <dbReference type="ChEBI" id="CHEBI:16044"/>
        <dbReference type="ChEBI" id="CHEBI:29950"/>
        <dbReference type="ChEBI" id="CHEBI:44120"/>
        <dbReference type="ChEBI" id="CHEBI:50058"/>
        <dbReference type="EC" id="1.8.4.11"/>
    </reaction>
</comment>
<comment type="similarity">
    <text evidence="4">Belongs to the MsrA Met sulfoxide reductase family.</text>
</comment>
<dbReference type="HOGENOM" id="CLU_031040_10_0_2"/>
<evidence type="ECO:0000313" key="6">
    <source>
        <dbReference type="EMBL" id="AET64963.1"/>
    </source>
</evidence>
<proteinExistence type="inferred from homology"/>
<keyword evidence="1 4" id="KW-0560">Oxidoreductase</keyword>
<dbReference type="InterPro" id="IPR050162">
    <property type="entry name" value="MsrA_MetSO_reductase"/>
</dbReference>
<dbReference type="FunFam" id="3.30.1060.10:FF:000002">
    <property type="entry name" value="Peptide methionine sulfoxide reductase"/>
    <property type="match status" value="1"/>
</dbReference>
<dbReference type="EMBL" id="CP003117">
    <property type="protein sequence ID" value="AET64963.1"/>
    <property type="molecule type" value="Genomic_DNA"/>
</dbReference>
<comment type="catalytic activity">
    <reaction evidence="3 4">
        <text>[thioredoxin]-disulfide + L-methionine + H2O = L-methionine (S)-S-oxide + [thioredoxin]-dithiol</text>
        <dbReference type="Rhea" id="RHEA:19993"/>
        <dbReference type="Rhea" id="RHEA-COMP:10698"/>
        <dbReference type="Rhea" id="RHEA-COMP:10700"/>
        <dbReference type="ChEBI" id="CHEBI:15377"/>
        <dbReference type="ChEBI" id="CHEBI:29950"/>
        <dbReference type="ChEBI" id="CHEBI:50058"/>
        <dbReference type="ChEBI" id="CHEBI:57844"/>
        <dbReference type="ChEBI" id="CHEBI:58772"/>
        <dbReference type="EC" id="1.8.4.11"/>
    </reaction>
</comment>
<dbReference type="SUPFAM" id="SSF55068">
    <property type="entry name" value="Peptide methionine sulfoxide reductase"/>
    <property type="match status" value="1"/>
</dbReference>
<dbReference type="EC" id="1.8.4.11" evidence="4"/>
<dbReference type="PANTHER" id="PTHR42799">
    <property type="entry name" value="MITOCHONDRIAL PEPTIDE METHIONINE SULFOXIDE REDUCTASE"/>
    <property type="match status" value="1"/>
</dbReference>
<accession>G7WPC2</accession>
<evidence type="ECO:0000256" key="2">
    <source>
        <dbReference type="ARBA" id="ARBA00047806"/>
    </source>
</evidence>
<dbReference type="PATRIC" id="fig|1110509.7.peg.1784"/>
<dbReference type="HAMAP" id="MF_01401">
    <property type="entry name" value="MsrA"/>
    <property type="match status" value="1"/>
</dbReference>
<dbReference type="KEGG" id="mhi:Mhar_1603"/>
<dbReference type="NCBIfam" id="TIGR00401">
    <property type="entry name" value="msrA"/>
    <property type="match status" value="1"/>
</dbReference>
<dbReference type="Pfam" id="PF01625">
    <property type="entry name" value="PMSR"/>
    <property type="match status" value="1"/>
</dbReference>
<evidence type="ECO:0000259" key="5">
    <source>
        <dbReference type="Pfam" id="PF01625"/>
    </source>
</evidence>
<reference evidence="6 7" key="1">
    <citation type="journal article" date="2012" name="PLoS ONE">
        <title>The genome characteristics and predicted function of methyl-group oxidation pathway in the obligate aceticlastic methanogens, Methanosaeta spp.</title>
        <authorList>
            <person name="Zhu J."/>
            <person name="Zheng H."/>
            <person name="Ai G."/>
            <person name="Zhang G."/>
            <person name="Liu D."/>
            <person name="Liu X."/>
            <person name="Dong X."/>
        </authorList>
    </citation>
    <scope>NUCLEOTIDE SEQUENCE [LARGE SCALE GENOMIC DNA]</scope>
    <source>
        <strain evidence="6 7">6Ac</strain>
    </source>
</reference>
<feature type="active site" evidence="4">
    <location>
        <position position="35"/>
    </location>
</feature>
<gene>
    <name evidence="4" type="primary">msrA</name>
    <name evidence="6" type="ordered locus">Mhar_1603</name>
</gene>
<dbReference type="GO" id="GO:0034599">
    <property type="term" value="P:cellular response to oxidative stress"/>
    <property type="evidence" value="ECO:0007669"/>
    <property type="project" value="TreeGrafter"/>
</dbReference>
<dbReference type="InterPro" id="IPR002569">
    <property type="entry name" value="Met_Sox_Rdtase_MsrA_dom"/>
</dbReference>
<name>G7WPC2_METH6</name>
<evidence type="ECO:0000256" key="3">
    <source>
        <dbReference type="ARBA" id="ARBA00048782"/>
    </source>
</evidence>
<dbReference type="STRING" id="1110509.Mhar_1603"/>
<comment type="function">
    <text evidence="4">Has an important function as a repair enzyme for proteins that have been inactivated by oxidation. Catalyzes the reversible oxidation-reduction of methionine sulfoxide in proteins to methionine.</text>
</comment>
<feature type="domain" description="Peptide methionine sulphoxide reductase MsrA" evidence="5">
    <location>
        <begin position="28"/>
        <end position="179"/>
    </location>
</feature>
<dbReference type="AlphaFoldDB" id="G7WPC2"/>
<evidence type="ECO:0000256" key="1">
    <source>
        <dbReference type="ARBA" id="ARBA00023002"/>
    </source>
</evidence>
<dbReference type="PANTHER" id="PTHR42799:SF2">
    <property type="entry name" value="MITOCHONDRIAL PEPTIDE METHIONINE SULFOXIDE REDUCTASE"/>
    <property type="match status" value="1"/>
</dbReference>
<dbReference type="GO" id="GO:0033744">
    <property type="term" value="F:L-methionine:thioredoxin-disulfide S-oxidoreductase activity"/>
    <property type="evidence" value="ECO:0007669"/>
    <property type="project" value="RHEA"/>
</dbReference>
<evidence type="ECO:0000256" key="4">
    <source>
        <dbReference type="HAMAP-Rule" id="MF_01401"/>
    </source>
</evidence>
<dbReference type="Proteomes" id="UP000005877">
    <property type="component" value="Chromosome"/>
</dbReference>
<keyword evidence="7" id="KW-1185">Reference proteome</keyword>
<dbReference type="GO" id="GO:0005737">
    <property type="term" value="C:cytoplasm"/>
    <property type="evidence" value="ECO:0007669"/>
    <property type="project" value="TreeGrafter"/>
</dbReference>
<protein>
    <recommendedName>
        <fullName evidence="4">Peptide methionine sulfoxide reductase MsrA</fullName>
        <shortName evidence="4">Protein-methionine-S-oxide reductase</shortName>
        <ecNumber evidence="4">1.8.4.11</ecNumber>
    </recommendedName>
    <alternativeName>
        <fullName evidence="4">Peptide-methionine (S)-S-oxide reductase</fullName>
        <shortName evidence="4">Peptide Met(O) reductase</shortName>
    </alternativeName>
</protein>
<evidence type="ECO:0000313" key="7">
    <source>
        <dbReference type="Proteomes" id="UP000005877"/>
    </source>
</evidence>
<sequence>MSGIDSFLVVIKLNENYQRGIEGHELKKATFAAGCFWGVEAAFRDLEGVISTAVGYTGGSTTNPTYEEVCTDRTGHAEAVEVVYDPKVVSFEELLDLFWSIHDPTTMNRQGPDVGSQYRSAIFFHDPEQEAEARAKMERLQSSGLYRREIVTEIVPASGFYRAEEYHQQYFEKHGRRSCRIW</sequence>
<dbReference type="InterPro" id="IPR036509">
    <property type="entry name" value="Met_Sox_Rdtase_MsrA_sf"/>
</dbReference>
<dbReference type="Gene3D" id="3.30.1060.10">
    <property type="entry name" value="Peptide methionine sulphoxide reductase MsrA"/>
    <property type="match status" value="1"/>
</dbReference>
<organism evidence="6 7">
    <name type="scientific">Methanothrix harundinacea (strain 6Ac)</name>
    <name type="common">Methanosaeta harundinacea</name>
    <dbReference type="NCBI Taxonomy" id="1110509"/>
    <lineage>
        <taxon>Archaea</taxon>
        <taxon>Methanobacteriati</taxon>
        <taxon>Methanobacteriota</taxon>
        <taxon>Stenosarchaea group</taxon>
        <taxon>Methanomicrobia</taxon>
        <taxon>Methanotrichales</taxon>
        <taxon>Methanotrichaceae</taxon>
        <taxon>Methanothrix</taxon>
    </lineage>
</organism>